<protein>
    <submittedName>
        <fullName evidence="7">Serpin B6-like isoform X1</fullName>
    </submittedName>
</protein>
<dbReference type="Proteomes" id="UP000829291">
    <property type="component" value="Chromosome 5"/>
</dbReference>
<dbReference type="PANTHER" id="PTHR11461">
    <property type="entry name" value="SERINE PROTEASE INHIBITOR, SERPIN"/>
    <property type="match status" value="1"/>
</dbReference>
<evidence type="ECO:0000313" key="6">
    <source>
        <dbReference type="Proteomes" id="UP000829291"/>
    </source>
</evidence>
<dbReference type="GeneID" id="107219206"/>
<dbReference type="Gene3D" id="2.30.39.10">
    <property type="entry name" value="Alpha-1-antitrypsin, domain 1"/>
    <property type="match status" value="1"/>
</dbReference>
<dbReference type="PANTHER" id="PTHR11461:SF211">
    <property type="entry name" value="GH10112P-RELATED"/>
    <property type="match status" value="1"/>
</dbReference>
<dbReference type="SUPFAM" id="SSF56574">
    <property type="entry name" value="Serpins"/>
    <property type="match status" value="1"/>
</dbReference>
<dbReference type="Pfam" id="PF00079">
    <property type="entry name" value="Serpin"/>
    <property type="match status" value="1"/>
</dbReference>
<keyword evidence="6" id="KW-1185">Reference proteome</keyword>
<dbReference type="InterPro" id="IPR042178">
    <property type="entry name" value="Serpin_sf_1"/>
</dbReference>
<dbReference type="Gene3D" id="3.30.497.10">
    <property type="entry name" value="Antithrombin, subunit I, domain 2"/>
    <property type="match status" value="1"/>
</dbReference>
<accession>A0ABM3GBZ8</accession>
<keyword evidence="2" id="KW-0646">Protease inhibitor</keyword>
<feature type="domain" description="Serpin" evidence="5">
    <location>
        <begin position="23"/>
        <end position="382"/>
    </location>
</feature>
<gene>
    <name evidence="7" type="primary">LOC107219206</name>
</gene>
<evidence type="ECO:0000256" key="4">
    <source>
        <dbReference type="RuleBase" id="RU000411"/>
    </source>
</evidence>
<evidence type="ECO:0000256" key="3">
    <source>
        <dbReference type="ARBA" id="ARBA00022900"/>
    </source>
</evidence>
<evidence type="ECO:0000256" key="2">
    <source>
        <dbReference type="ARBA" id="ARBA00022690"/>
    </source>
</evidence>
<organism evidence="6 7">
    <name type="scientific">Neodiprion lecontei</name>
    <name type="common">Redheaded pine sawfly</name>
    <dbReference type="NCBI Taxonomy" id="441921"/>
    <lineage>
        <taxon>Eukaryota</taxon>
        <taxon>Metazoa</taxon>
        <taxon>Ecdysozoa</taxon>
        <taxon>Arthropoda</taxon>
        <taxon>Hexapoda</taxon>
        <taxon>Insecta</taxon>
        <taxon>Pterygota</taxon>
        <taxon>Neoptera</taxon>
        <taxon>Endopterygota</taxon>
        <taxon>Hymenoptera</taxon>
        <taxon>Tenthredinoidea</taxon>
        <taxon>Diprionidae</taxon>
        <taxon>Diprioninae</taxon>
        <taxon>Neodiprion</taxon>
    </lineage>
</organism>
<sequence>MGEEIHENNGLQAIAEAANHFATSFLKVLVGDKSNNLIMSPLSVQVVLAMAAYGANGKTATQMRSALLLPDNDSLGQSGYRSLITLLNFMFQSAEGVELRLANKIFTASGFAVKSTYKELMTAKFLSSSQEVDFGDASTAAKIINTWCEEQTNNRIKDVITPNSICADTKLVLVNAVYFKGQWERKFDPSRTQDRPFYVDEKTTKHVPTMCIKHKFRMQALPELDASFIELPYQGGELSMIIILPNKIVNGLKTIEDNLHEVNLKERLQQISLRDVVVYLPKFKIECSLDLQNTLIKLGMTEMFTNGADFSGIAEFSLKVSKVVQKAFIEVNEEGTEAAAVTKMQITKRCGPREFEVNQPYYYAIYHRNTGISLFNGIVQQPN</sequence>
<evidence type="ECO:0000313" key="7">
    <source>
        <dbReference type="RefSeq" id="XP_046597803.1"/>
    </source>
</evidence>
<dbReference type="InterPro" id="IPR023796">
    <property type="entry name" value="Serpin_dom"/>
</dbReference>
<evidence type="ECO:0000259" key="5">
    <source>
        <dbReference type="SMART" id="SM00093"/>
    </source>
</evidence>
<evidence type="ECO:0000256" key="1">
    <source>
        <dbReference type="ARBA" id="ARBA00009500"/>
    </source>
</evidence>
<keyword evidence="3" id="KW-0722">Serine protease inhibitor</keyword>
<comment type="similarity">
    <text evidence="1 4">Belongs to the serpin family.</text>
</comment>
<proteinExistence type="inferred from homology"/>
<dbReference type="InterPro" id="IPR000215">
    <property type="entry name" value="Serpin_fam"/>
</dbReference>
<dbReference type="CDD" id="cd19601">
    <property type="entry name" value="serpin42Da-like"/>
    <property type="match status" value="1"/>
</dbReference>
<dbReference type="InterPro" id="IPR042185">
    <property type="entry name" value="Serpin_sf_2"/>
</dbReference>
<dbReference type="SMART" id="SM00093">
    <property type="entry name" value="SERPIN"/>
    <property type="match status" value="1"/>
</dbReference>
<name>A0ABM3GBZ8_NEOLC</name>
<reference evidence="7" key="1">
    <citation type="submission" date="2025-08" db="UniProtKB">
        <authorList>
            <consortium name="RefSeq"/>
        </authorList>
    </citation>
    <scope>IDENTIFICATION</scope>
    <source>
        <tissue evidence="7">Thorax and Abdomen</tissue>
    </source>
</reference>
<dbReference type="RefSeq" id="XP_046597803.1">
    <property type="nucleotide sequence ID" value="XM_046741847.1"/>
</dbReference>
<dbReference type="InterPro" id="IPR036186">
    <property type="entry name" value="Serpin_sf"/>
</dbReference>